<feature type="transmembrane region" description="Helical" evidence="2">
    <location>
        <begin position="144"/>
        <end position="166"/>
    </location>
</feature>
<dbReference type="Proteomes" id="UP000481861">
    <property type="component" value="Unassembled WGS sequence"/>
</dbReference>
<feature type="transmembrane region" description="Helical" evidence="2">
    <location>
        <begin position="35"/>
        <end position="56"/>
    </location>
</feature>
<dbReference type="EMBL" id="JAADJZ010000003">
    <property type="protein sequence ID" value="KAF2876584.1"/>
    <property type="molecule type" value="Genomic_DNA"/>
</dbReference>
<feature type="transmembrane region" description="Helical" evidence="2">
    <location>
        <begin position="68"/>
        <end position="93"/>
    </location>
</feature>
<keyword evidence="2" id="KW-0472">Membrane</keyword>
<protein>
    <submittedName>
        <fullName evidence="3">Uncharacterized protein</fullName>
    </submittedName>
</protein>
<keyword evidence="4" id="KW-1185">Reference proteome</keyword>
<reference evidence="3 4" key="1">
    <citation type="submission" date="2020-01" db="EMBL/GenBank/DDBJ databases">
        <authorList>
            <consortium name="DOE Joint Genome Institute"/>
            <person name="Haridas S."/>
            <person name="Albert R."/>
            <person name="Binder M."/>
            <person name="Bloem J."/>
            <person name="Labutti K."/>
            <person name="Salamov A."/>
            <person name="Andreopoulos B."/>
            <person name="Baker S.E."/>
            <person name="Barry K."/>
            <person name="Bills G."/>
            <person name="Bluhm B.H."/>
            <person name="Cannon C."/>
            <person name="Castanera R."/>
            <person name="Culley D.E."/>
            <person name="Daum C."/>
            <person name="Ezra D."/>
            <person name="Gonzalez J.B."/>
            <person name="Henrissat B."/>
            <person name="Kuo A."/>
            <person name="Liang C."/>
            <person name="Lipzen A."/>
            <person name="Lutzoni F."/>
            <person name="Magnuson J."/>
            <person name="Mondo S."/>
            <person name="Nolan M."/>
            <person name="Ohm R."/>
            <person name="Pangilinan J."/>
            <person name="Park H.-J.H."/>
            <person name="Ramirez L."/>
            <person name="Alfaro M."/>
            <person name="Sun H."/>
            <person name="Tritt A."/>
            <person name="Yoshinaga Y."/>
            <person name="Zwiers L.-H.L."/>
            <person name="Turgeon B.G."/>
            <person name="Goodwin S.B."/>
            <person name="Spatafora J.W."/>
            <person name="Crous P.W."/>
            <person name="Grigoriev I.V."/>
        </authorList>
    </citation>
    <scope>NUCLEOTIDE SEQUENCE [LARGE SCALE GENOMIC DNA]</scope>
    <source>
        <strain evidence="3 4">CBS 611.86</strain>
    </source>
</reference>
<comment type="caution">
    <text evidence="3">The sequence shown here is derived from an EMBL/GenBank/DDBJ whole genome shotgun (WGS) entry which is preliminary data.</text>
</comment>
<evidence type="ECO:0000313" key="3">
    <source>
        <dbReference type="EMBL" id="KAF2876584.1"/>
    </source>
</evidence>
<dbReference type="AlphaFoldDB" id="A0A7C8MTK7"/>
<feature type="transmembrane region" description="Helical" evidence="2">
    <location>
        <begin position="270"/>
        <end position="290"/>
    </location>
</feature>
<keyword evidence="2" id="KW-1133">Transmembrane helix</keyword>
<organism evidence="3 4">
    <name type="scientific">Massariosphaeria phaeospora</name>
    <dbReference type="NCBI Taxonomy" id="100035"/>
    <lineage>
        <taxon>Eukaryota</taxon>
        <taxon>Fungi</taxon>
        <taxon>Dikarya</taxon>
        <taxon>Ascomycota</taxon>
        <taxon>Pezizomycotina</taxon>
        <taxon>Dothideomycetes</taxon>
        <taxon>Pleosporomycetidae</taxon>
        <taxon>Pleosporales</taxon>
        <taxon>Pleosporales incertae sedis</taxon>
        <taxon>Massariosphaeria</taxon>
    </lineage>
</organism>
<evidence type="ECO:0000313" key="4">
    <source>
        <dbReference type="Proteomes" id="UP000481861"/>
    </source>
</evidence>
<accession>A0A7C8MTK7</accession>
<dbReference type="OrthoDB" id="3783050at2759"/>
<gene>
    <name evidence="3" type="ORF">BDV95DRAFT_230963</name>
</gene>
<evidence type="ECO:0000256" key="1">
    <source>
        <dbReference type="SAM" id="MobiDB-lite"/>
    </source>
</evidence>
<sequence>MAPRRGGSSGSSGLGDSSGESSCPGAFQSAYSTEIVYFVAYCLFWLVTLLILIALWRVKKRHPNAQKLVGPVYLASLLLSLLAYTLLIIAIVLLECGTTPSRTYYHWAITFTVFFRLATFLLLVVFASVMNTVLRERLGYGSKIFNIAQGVVLGFMAIVMGAYVGLQCYNLSFNFRSSGRSSRSPLLNYEQERLALAYWMLYLLSVLASGAFAIVTLVSMRSKRIPTGHLIGWVTAVTLSMFIWVLLTVIQAGAAVDPRSAGLGRQTYFAFEYIVDAFQTLSWIFLLCLAKSKALFGSPMDTTNHPVQYNSTYLQPQQPYIAPPPLQQQYAYDGDATQQYYYQQQPAYNGTTPLAHHDRHELK</sequence>
<feature type="transmembrane region" description="Helical" evidence="2">
    <location>
        <begin position="230"/>
        <end position="250"/>
    </location>
</feature>
<feature type="transmembrane region" description="Helical" evidence="2">
    <location>
        <begin position="105"/>
        <end position="132"/>
    </location>
</feature>
<keyword evidence="2" id="KW-0812">Transmembrane</keyword>
<feature type="region of interest" description="Disordered" evidence="1">
    <location>
        <begin position="1"/>
        <end position="20"/>
    </location>
</feature>
<evidence type="ECO:0000256" key="2">
    <source>
        <dbReference type="SAM" id="Phobius"/>
    </source>
</evidence>
<name>A0A7C8MTK7_9PLEO</name>
<feature type="transmembrane region" description="Helical" evidence="2">
    <location>
        <begin position="196"/>
        <end position="218"/>
    </location>
</feature>
<proteinExistence type="predicted"/>